<evidence type="ECO:0000313" key="3">
    <source>
        <dbReference type="EMBL" id="OXA63624.1"/>
    </source>
</evidence>
<keyword evidence="4" id="KW-1185">Reference proteome</keyword>
<keyword evidence="2" id="KW-1133">Transmembrane helix</keyword>
<feature type="region of interest" description="Disordered" evidence="1">
    <location>
        <begin position="35"/>
        <end position="59"/>
    </location>
</feature>
<keyword evidence="2" id="KW-0812">Transmembrane</keyword>
<keyword evidence="2" id="KW-0472">Membrane</keyword>
<comment type="caution">
    <text evidence="3">The sequence shown here is derived from an EMBL/GenBank/DDBJ whole genome shotgun (WGS) entry which is preliminary data.</text>
</comment>
<protein>
    <submittedName>
        <fullName evidence="3">Uncharacterized protein</fullName>
    </submittedName>
</protein>
<reference evidence="3 4" key="1">
    <citation type="submission" date="2015-12" db="EMBL/GenBank/DDBJ databases">
        <title>The genome of Folsomia candida.</title>
        <authorList>
            <person name="Faddeeva A."/>
            <person name="Derks M.F."/>
            <person name="Anvar Y."/>
            <person name="Smit S."/>
            <person name="Van Straalen N."/>
            <person name="Roelofs D."/>
        </authorList>
    </citation>
    <scope>NUCLEOTIDE SEQUENCE [LARGE SCALE GENOMIC DNA]</scope>
    <source>
        <strain evidence="3 4">VU population</strain>
        <tissue evidence="3">Whole body</tissue>
    </source>
</reference>
<name>A0A226F2H9_FOLCA</name>
<evidence type="ECO:0000256" key="1">
    <source>
        <dbReference type="SAM" id="MobiDB-lite"/>
    </source>
</evidence>
<organism evidence="3 4">
    <name type="scientific">Folsomia candida</name>
    <name type="common">Springtail</name>
    <dbReference type="NCBI Taxonomy" id="158441"/>
    <lineage>
        <taxon>Eukaryota</taxon>
        <taxon>Metazoa</taxon>
        <taxon>Ecdysozoa</taxon>
        <taxon>Arthropoda</taxon>
        <taxon>Hexapoda</taxon>
        <taxon>Collembola</taxon>
        <taxon>Entomobryomorpha</taxon>
        <taxon>Isotomoidea</taxon>
        <taxon>Isotomidae</taxon>
        <taxon>Proisotominae</taxon>
        <taxon>Folsomia</taxon>
    </lineage>
</organism>
<proteinExistence type="predicted"/>
<gene>
    <name evidence="3" type="ORF">Fcan01_03475</name>
</gene>
<sequence length="271" mass="28713">MVALLVGNCTSVSLEHSKIGNKSIQKAAHNETVRPENNCVGDERSCEESSESARSNTGGEYRYAVGEASHEEEDVLPISTSDGFKRVDFLWRKRLKDLEFLVLFLAVTGIPLLFTLAALILTESSTGFNGVRESTKSAVGGFGWGGGGVDGTTMAGWDEPPQDLIATKDKVAFTKDILRVASQSLNLASNTVDLFNTLRGSDISSGGGGDDGGGNGGRGEELAAGVNKVGVSNNASNTNEGDRRSSNIRFVSKLIQLSTTSIGFILQILNY</sequence>
<accession>A0A226F2H9</accession>
<dbReference type="AlphaFoldDB" id="A0A226F2H9"/>
<feature type="transmembrane region" description="Helical" evidence="2">
    <location>
        <begin position="100"/>
        <end position="121"/>
    </location>
</feature>
<evidence type="ECO:0000256" key="2">
    <source>
        <dbReference type="SAM" id="Phobius"/>
    </source>
</evidence>
<dbReference type="EMBL" id="LNIX01000001">
    <property type="protein sequence ID" value="OXA63624.1"/>
    <property type="molecule type" value="Genomic_DNA"/>
</dbReference>
<evidence type="ECO:0000313" key="4">
    <source>
        <dbReference type="Proteomes" id="UP000198287"/>
    </source>
</evidence>
<dbReference type="Proteomes" id="UP000198287">
    <property type="component" value="Unassembled WGS sequence"/>
</dbReference>